<dbReference type="InterPro" id="IPR040449">
    <property type="entry name" value="Peptidase_S66_N"/>
</dbReference>
<feature type="domain" description="LD-carboxypeptidase C-terminal" evidence="7">
    <location>
        <begin position="165"/>
        <end position="280"/>
    </location>
</feature>
<feature type="domain" description="LD-carboxypeptidase N-terminal" evidence="6">
    <location>
        <begin position="10"/>
        <end position="125"/>
    </location>
</feature>
<dbReference type="RefSeq" id="WP_344305736.1">
    <property type="nucleotide sequence ID" value="NZ_BAAAQQ010000014.1"/>
</dbReference>
<sequence length="296" mass="30879">MTIVQPGDTVALVAPASWAEPPAIDETVATLETWGLRVRVCGHVDDRHGFMAGTDADRLADLNAAIRDRDVRAIVALRGGCGSLRLVRELDVAALRADPKPLVGFSDITALHQVWTGVGVPSVHGAPVGDRADDVRKLLMGEPTAAVRSEPKRYGAALTTTGRASGPLSGGNLEMLARSVGVAGPNLAGHVLLVEINRAAGLGMVDRALTQLLLSGTLDDVVGVTVGELLGFDGYVDRDWTVLDVLRDRLGVLGVPILAGLPIGHLDDPVPVPLGVRCELDADAGTLTCSGLQRSQ</sequence>
<proteinExistence type="inferred from homology"/>
<dbReference type="Gene3D" id="3.40.50.10740">
    <property type="entry name" value="Class I glutamine amidotransferase-like"/>
    <property type="match status" value="1"/>
</dbReference>
<comment type="similarity">
    <text evidence="1">Belongs to the peptidase S66 family.</text>
</comment>
<evidence type="ECO:0000256" key="5">
    <source>
        <dbReference type="ARBA" id="ARBA00022825"/>
    </source>
</evidence>
<dbReference type="InterPro" id="IPR003507">
    <property type="entry name" value="S66_fam"/>
</dbReference>
<dbReference type="SUPFAM" id="SSF141986">
    <property type="entry name" value="LD-carboxypeptidase A C-terminal domain-like"/>
    <property type="match status" value="1"/>
</dbReference>
<dbReference type="InterPro" id="IPR029062">
    <property type="entry name" value="Class_I_gatase-like"/>
</dbReference>
<keyword evidence="9" id="KW-1185">Reference proteome</keyword>
<dbReference type="EMBL" id="BAAAQQ010000014">
    <property type="protein sequence ID" value="GAA2134536.1"/>
    <property type="molecule type" value="Genomic_DNA"/>
</dbReference>
<evidence type="ECO:0000256" key="3">
    <source>
        <dbReference type="ARBA" id="ARBA00022670"/>
    </source>
</evidence>
<dbReference type="PANTHER" id="PTHR30237">
    <property type="entry name" value="MURAMOYLTETRAPEPTIDE CARBOXYPEPTIDASE"/>
    <property type="match status" value="1"/>
</dbReference>
<keyword evidence="5" id="KW-0720">Serine protease</keyword>
<dbReference type="PANTHER" id="PTHR30237:SF2">
    <property type="entry name" value="MUREIN TETRAPEPTIDE CARBOXYPEPTIDASE"/>
    <property type="match status" value="1"/>
</dbReference>
<dbReference type="Proteomes" id="UP001500575">
    <property type="component" value="Unassembled WGS sequence"/>
</dbReference>
<comment type="caution">
    <text evidence="8">The sequence shown here is derived from an EMBL/GenBank/DDBJ whole genome shotgun (WGS) entry which is preliminary data.</text>
</comment>
<evidence type="ECO:0000256" key="4">
    <source>
        <dbReference type="ARBA" id="ARBA00022801"/>
    </source>
</evidence>
<dbReference type="Gene3D" id="3.50.30.60">
    <property type="entry name" value="LD-carboxypeptidase A C-terminal domain-like"/>
    <property type="match status" value="1"/>
</dbReference>
<dbReference type="PIRSF" id="PIRSF028757">
    <property type="entry name" value="LD-carboxypeptidase"/>
    <property type="match status" value="1"/>
</dbReference>
<accession>A0ABP5KRB8</accession>
<evidence type="ECO:0000313" key="8">
    <source>
        <dbReference type="EMBL" id="GAA2134536.1"/>
    </source>
</evidence>
<organism evidence="8 9">
    <name type="scientific">Nocardioides bigeumensis</name>
    <dbReference type="NCBI Taxonomy" id="433657"/>
    <lineage>
        <taxon>Bacteria</taxon>
        <taxon>Bacillati</taxon>
        <taxon>Actinomycetota</taxon>
        <taxon>Actinomycetes</taxon>
        <taxon>Propionibacteriales</taxon>
        <taxon>Nocardioidaceae</taxon>
        <taxon>Nocardioides</taxon>
    </lineage>
</organism>
<dbReference type="CDD" id="cd07025">
    <property type="entry name" value="Peptidase_S66"/>
    <property type="match status" value="1"/>
</dbReference>
<dbReference type="Pfam" id="PF17676">
    <property type="entry name" value="Peptidase_S66C"/>
    <property type="match status" value="1"/>
</dbReference>
<evidence type="ECO:0000256" key="1">
    <source>
        <dbReference type="ARBA" id="ARBA00010233"/>
    </source>
</evidence>
<keyword evidence="2" id="KW-0121">Carboxypeptidase</keyword>
<dbReference type="InterPro" id="IPR040921">
    <property type="entry name" value="Peptidase_S66C"/>
</dbReference>
<reference evidence="9" key="1">
    <citation type="journal article" date="2019" name="Int. J. Syst. Evol. Microbiol.">
        <title>The Global Catalogue of Microorganisms (GCM) 10K type strain sequencing project: providing services to taxonomists for standard genome sequencing and annotation.</title>
        <authorList>
            <consortium name="The Broad Institute Genomics Platform"/>
            <consortium name="The Broad Institute Genome Sequencing Center for Infectious Disease"/>
            <person name="Wu L."/>
            <person name="Ma J."/>
        </authorList>
    </citation>
    <scope>NUCLEOTIDE SEQUENCE [LARGE SCALE GENOMIC DNA]</scope>
    <source>
        <strain evidence="9">JCM 16021</strain>
    </source>
</reference>
<dbReference type="Pfam" id="PF02016">
    <property type="entry name" value="Peptidase_S66"/>
    <property type="match status" value="1"/>
</dbReference>
<keyword evidence="4" id="KW-0378">Hydrolase</keyword>
<dbReference type="InterPro" id="IPR027478">
    <property type="entry name" value="LdcA_N"/>
</dbReference>
<evidence type="ECO:0000259" key="6">
    <source>
        <dbReference type="Pfam" id="PF02016"/>
    </source>
</evidence>
<evidence type="ECO:0000256" key="2">
    <source>
        <dbReference type="ARBA" id="ARBA00022645"/>
    </source>
</evidence>
<protein>
    <submittedName>
        <fullName evidence="8">LD-carboxypeptidase</fullName>
    </submittedName>
</protein>
<keyword evidence="3" id="KW-0645">Protease</keyword>
<evidence type="ECO:0000259" key="7">
    <source>
        <dbReference type="Pfam" id="PF17676"/>
    </source>
</evidence>
<name>A0ABP5KRB8_9ACTN</name>
<evidence type="ECO:0000313" key="9">
    <source>
        <dbReference type="Proteomes" id="UP001500575"/>
    </source>
</evidence>
<gene>
    <name evidence="8" type="ORF">GCM10009843_41090</name>
</gene>
<dbReference type="InterPro" id="IPR027461">
    <property type="entry name" value="Carboxypeptidase_A_C_sf"/>
</dbReference>
<dbReference type="SUPFAM" id="SSF52317">
    <property type="entry name" value="Class I glutamine amidotransferase-like"/>
    <property type="match status" value="1"/>
</dbReference>